<evidence type="ECO:0000259" key="3">
    <source>
        <dbReference type="PROSITE" id="PS50053"/>
    </source>
</evidence>
<accession>A0AAN9F524</accession>
<dbReference type="Gene3D" id="3.10.20.90">
    <property type="entry name" value="Phosphatidylinositol 3-kinase Catalytic Subunit, Chain A, domain 1"/>
    <property type="match status" value="1"/>
</dbReference>
<dbReference type="PROSITE" id="PS50053">
    <property type="entry name" value="UBIQUITIN_2"/>
    <property type="match status" value="1"/>
</dbReference>
<keyword evidence="5" id="KW-1185">Reference proteome</keyword>
<dbReference type="EMBL" id="JAYWIO010000004">
    <property type="protein sequence ID" value="KAK7268595.1"/>
    <property type="molecule type" value="Genomic_DNA"/>
</dbReference>
<dbReference type="SMART" id="SM00213">
    <property type="entry name" value="UBQ"/>
    <property type="match status" value="1"/>
</dbReference>
<comment type="caution">
    <text evidence="4">The sequence shown here is derived from an EMBL/GenBank/DDBJ whole genome shotgun (WGS) entry which is preliminary data.</text>
</comment>
<feature type="domain" description="Ubiquitin-like" evidence="3">
    <location>
        <begin position="95"/>
        <end position="167"/>
    </location>
</feature>
<dbReference type="Proteomes" id="UP001372338">
    <property type="component" value="Unassembled WGS sequence"/>
</dbReference>
<dbReference type="InterPro" id="IPR019956">
    <property type="entry name" value="Ubiquitin_dom"/>
</dbReference>
<dbReference type="PRINTS" id="PR00348">
    <property type="entry name" value="UBIQUITIN"/>
</dbReference>
<feature type="compositionally biased region" description="Polar residues" evidence="2">
    <location>
        <begin position="37"/>
        <end position="71"/>
    </location>
</feature>
<sequence length="167" mass="18221">MSITPIPAQPVYPSSSSYHTSVPLPPQSQQSVPDLSNDLSSLAISGATSHASYTTQVQPSGHTIPSSNAGISTSKSQQRQQPKSSTHGSVPRGKMHIFFETLSKEKIMVAVESSNTVHEVKAMIMTEKGIPIHQQRLVYQGRQLDDGYTLADYNIQNESVVYLVLRI</sequence>
<keyword evidence="1" id="KW-1017">Isopeptide bond</keyword>
<dbReference type="PANTHER" id="PTHR10666">
    <property type="entry name" value="UBIQUITIN"/>
    <property type="match status" value="1"/>
</dbReference>
<dbReference type="Pfam" id="PF00240">
    <property type="entry name" value="ubiquitin"/>
    <property type="match status" value="1"/>
</dbReference>
<organism evidence="4 5">
    <name type="scientific">Crotalaria pallida</name>
    <name type="common">Smooth rattlebox</name>
    <name type="synonym">Crotalaria striata</name>
    <dbReference type="NCBI Taxonomy" id="3830"/>
    <lineage>
        <taxon>Eukaryota</taxon>
        <taxon>Viridiplantae</taxon>
        <taxon>Streptophyta</taxon>
        <taxon>Embryophyta</taxon>
        <taxon>Tracheophyta</taxon>
        <taxon>Spermatophyta</taxon>
        <taxon>Magnoliopsida</taxon>
        <taxon>eudicotyledons</taxon>
        <taxon>Gunneridae</taxon>
        <taxon>Pentapetalae</taxon>
        <taxon>rosids</taxon>
        <taxon>fabids</taxon>
        <taxon>Fabales</taxon>
        <taxon>Fabaceae</taxon>
        <taxon>Papilionoideae</taxon>
        <taxon>50 kb inversion clade</taxon>
        <taxon>genistoids sensu lato</taxon>
        <taxon>core genistoids</taxon>
        <taxon>Crotalarieae</taxon>
        <taxon>Crotalaria</taxon>
    </lineage>
</organism>
<dbReference type="FunFam" id="3.10.20.90:FF:000205">
    <property type="entry name" value="2'-5'-oligoadenylate synthase-like protein 2"/>
    <property type="match status" value="1"/>
</dbReference>
<feature type="compositionally biased region" description="Low complexity" evidence="2">
    <location>
        <begin position="27"/>
        <end position="36"/>
    </location>
</feature>
<dbReference type="AlphaFoldDB" id="A0AAN9F524"/>
<evidence type="ECO:0000256" key="2">
    <source>
        <dbReference type="SAM" id="MobiDB-lite"/>
    </source>
</evidence>
<reference evidence="4 5" key="1">
    <citation type="submission" date="2024-01" db="EMBL/GenBank/DDBJ databases">
        <title>The genomes of 5 underutilized Papilionoideae crops provide insights into root nodulation and disease resistanc.</title>
        <authorList>
            <person name="Yuan L."/>
        </authorList>
    </citation>
    <scope>NUCLEOTIDE SEQUENCE [LARGE SCALE GENOMIC DNA]</scope>
    <source>
        <strain evidence="4">ZHUSHIDOU_FW_LH</strain>
        <tissue evidence="4">Leaf</tissue>
    </source>
</reference>
<dbReference type="InterPro" id="IPR029071">
    <property type="entry name" value="Ubiquitin-like_domsf"/>
</dbReference>
<proteinExistence type="predicted"/>
<dbReference type="GO" id="GO:0003729">
    <property type="term" value="F:mRNA binding"/>
    <property type="evidence" value="ECO:0007669"/>
    <property type="project" value="UniProtKB-ARBA"/>
</dbReference>
<dbReference type="InterPro" id="IPR000626">
    <property type="entry name" value="Ubiquitin-like_dom"/>
</dbReference>
<evidence type="ECO:0000256" key="1">
    <source>
        <dbReference type="ARBA" id="ARBA00022499"/>
    </source>
</evidence>
<feature type="compositionally biased region" description="Low complexity" evidence="2">
    <location>
        <begin position="72"/>
        <end position="86"/>
    </location>
</feature>
<name>A0AAN9F524_CROPI</name>
<gene>
    <name evidence="4" type="ORF">RIF29_21296</name>
</gene>
<protein>
    <recommendedName>
        <fullName evidence="3">Ubiquitin-like domain-containing protein</fullName>
    </recommendedName>
</protein>
<evidence type="ECO:0000313" key="5">
    <source>
        <dbReference type="Proteomes" id="UP001372338"/>
    </source>
</evidence>
<dbReference type="InterPro" id="IPR050158">
    <property type="entry name" value="Ubiquitin_ubiquitin-like"/>
</dbReference>
<dbReference type="SUPFAM" id="SSF54236">
    <property type="entry name" value="Ubiquitin-like"/>
    <property type="match status" value="1"/>
</dbReference>
<feature type="region of interest" description="Disordered" evidence="2">
    <location>
        <begin position="1"/>
        <end position="92"/>
    </location>
</feature>
<evidence type="ECO:0000313" key="4">
    <source>
        <dbReference type="EMBL" id="KAK7268595.1"/>
    </source>
</evidence>